<dbReference type="AlphaFoldDB" id="W7MX96"/>
<dbReference type="GeneID" id="30068719"/>
<evidence type="ECO:0000313" key="1">
    <source>
        <dbReference type="EMBL" id="EWG52439.1"/>
    </source>
</evidence>
<organism evidence="1 2">
    <name type="scientific">Gibberella moniliformis (strain M3125 / FGSC 7600)</name>
    <name type="common">Maize ear and stalk rot fungus</name>
    <name type="synonym">Fusarium verticillioides</name>
    <dbReference type="NCBI Taxonomy" id="334819"/>
    <lineage>
        <taxon>Eukaryota</taxon>
        <taxon>Fungi</taxon>
        <taxon>Dikarya</taxon>
        <taxon>Ascomycota</taxon>
        <taxon>Pezizomycotina</taxon>
        <taxon>Sordariomycetes</taxon>
        <taxon>Hypocreomycetidae</taxon>
        <taxon>Hypocreales</taxon>
        <taxon>Nectriaceae</taxon>
        <taxon>Fusarium</taxon>
        <taxon>Fusarium fujikuroi species complex</taxon>
    </lineage>
</organism>
<dbReference type="VEuPathDB" id="FungiDB:FVEG_11188"/>
<name>W7MX96_GIBM7</name>
<gene>
    <name evidence="1" type="ORF">FVEG_11188</name>
</gene>
<protein>
    <submittedName>
        <fullName evidence="1">Uncharacterized protein</fullName>
    </submittedName>
</protein>
<sequence>MCLSNIFIGSAFVLDVSDKVPQQIQSGRISFRAPYRDCMCFNPRVSQKRRQNIERWNPRCKYCMYLYRRAQCNPCSLSVVTHYPVPSCFKAIKDGDAPWALKSLIKFMNGMSTHVQGISQETG</sequence>
<dbReference type="HOGENOM" id="CLU_2015340_0_0_1"/>
<dbReference type="eggNOG" id="ENOG502RNU6">
    <property type="taxonomic scope" value="Eukaryota"/>
</dbReference>
<dbReference type="EMBL" id="DS022257">
    <property type="protein sequence ID" value="EWG52439.1"/>
    <property type="molecule type" value="Genomic_DNA"/>
</dbReference>
<dbReference type="EMBL" id="CM000586">
    <property type="protein sequence ID" value="EWG52439.1"/>
    <property type="molecule type" value="Genomic_DNA"/>
</dbReference>
<dbReference type="KEGG" id="fvr:FVEG_11188"/>
<accession>W7MX96</accession>
<evidence type="ECO:0000313" key="2">
    <source>
        <dbReference type="Proteomes" id="UP000009096"/>
    </source>
</evidence>
<reference evidence="1 2" key="1">
    <citation type="journal article" date="2010" name="Nature">
        <title>Comparative genomics reveals mobile pathogenicity chromosomes in Fusarium.</title>
        <authorList>
            <person name="Ma L.J."/>
            <person name="van der Does H.C."/>
            <person name="Borkovich K.A."/>
            <person name="Coleman J.J."/>
            <person name="Daboussi M.J."/>
            <person name="Di Pietro A."/>
            <person name="Dufresne M."/>
            <person name="Freitag M."/>
            <person name="Grabherr M."/>
            <person name="Henrissat B."/>
            <person name="Houterman P.M."/>
            <person name="Kang S."/>
            <person name="Shim W.B."/>
            <person name="Woloshuk C."/>
            <person name="Xie X."/>
            <person name="Xu J.R."/>
            <person name="Antoniw J."/>
            <person name="Baker S.E."/>
            <person name="Bluhm B.H."/>
            <person name="Breakspear A."/>
            <person name="Brown D.W."/>
            <person name="Butchko R.A."/>
            <person name="Chapman S."/>
            <person name="Coulson R."/>
            <person name="Coutinho P.M."/>
            <person name="Danchin E.G."/>
            <person name="Diener A."/>
            <person name="Gale L.R."/>
            <person name="Gardiner D.M."/>
            <person name="Goff S."/>
            <person name="Hammond-Kosack K.E."/>
            <person name="Hilburn K."/>
            <person name="Hua-Van A."/>
            <person name="Jonkers W."/>
            <person name="Kazan K."/>
            <person name="Kodira C.D."/>
            <person name="Koehrsen M."/>
            <person name="Kumar L."/>
            <person name="Lee Y.H."/>
            <person name="Li L."/>
            <person name="Manners J.M."/>
            <person name="Miranda-Saavedra D."/>
            <person name="Mukherjee M."/>
            <person name="Park G."/>
            <person name="Park J."/>
            <person name="Park S.Y."/>
            <person name="Proctor R.H."/>
            <person name="Regev A."/>
            <person name="Ruiz-Roldan M.C."/>
            <person name="Sain D."/>
            <person name="Sakthikumar S."/>
            <person name="Sykes S."/>
            <person name="Schwartz D.C."/>
            <person name="Turgeon B.G."/>
            <person name="Wapinski I."/>
            <person name="Yoder O."/>
            <person name="Young S."/>
            <person name="Zeng Q."/>
            <person name="Zhou S."/>
            <person name="Galagan J."/>
            <person name="Cuomo C.A."/>
            <person name="Kistler H.C."/>
            <person name="Rep M."/>
        </authorList>
    </citation>
    <scope>NUCLEOTIDE SEQUENCE [LARGE SCALE GENOMIC DNA]</scope>
    <source>
        <strain evidence="2">M3125 / FGSC 7600</strain>
    </source>
</reference>
<keyword evidence="2" id="KW-1185">Reference proteome</keyword>
<dbReference type="RefSeq" id="XP_018758630.1">
    <property type="nucleotide sequence ID" value="XM_018900362.1"/>
</dbReference>
<dbReference type="OMA" id="NIERWNP"/>
<proteinExistence type="predicted"/>
<dbReference type="Proteomes" id="UP000009096">
    <property type="component" value="Chromosome 9"/>
</dbReference>